<keyword evidence="3 6" id="KW-0812">Transmembrane</keyword>
<feature type="transmembrane region" description="Helical" evidence="6">
    <location>
        <begin position="122"/>
        <end position="141"/>
    </location>
</feature>
<dbReference type="PANTHER" id="PTHR12385">
    <property type="entry name" value="CHOLINE TRANSPORTER-LIKE (SLC FAMILY 44)"/>
    <property type="match status" value="1"/>
</dbReference>
<feature type="transmembrane region" description="Helical" evidence="6">
    <location>
        <begin position="243"/>
        <end position="260"/>
    </location>
</feature>
<organism evidence="7 8">
    <name type="scientific">Globisporangium ultimum (strain ATCC 200006 / CBS 805.95 / DAOM BR144)</name>
    <name type="common">Pythium ultimum</name>
    <dbReference type="NCBI Taxonomy" id="431595"/>
    <lineage>
        <taxon>Eukaryota</taxon>
        <taxon>Sar</taxon>
        <taxon>Stramenopiles</taxon>
        <taxon>Oomycota</taxon>
        <taxon>Peronosporomycetes</taxon>
        <taxon>Pythiales</taxon>
        <taxon>Pythiaceae</taxon>
        <taxon>Globisporangium</taxon>
    </lineage>
</organism>
<accession>K3WPI1</accession>
<reference evidence="7" key="3">
    <citation type="submission" date="2015-02" db="UniProtKB">
        <authorList>
            <consortium name="EnsemblProtists"/>
        </authorList>
    </citation>
    <scope>IDENTIFICATION</scope>
    <source>
        <strain evidence="7">DAOM BR144</strain>
    </source>
</reference>
<name>K3WPI1_GLOUD</name>
<proteinExistence type="inferred from homology"/>
<keyword evidence="5 6" id="KW-0472">Membrane</keyword>
<feature type="transmembrane region" description="Helical" evidence="6">
    <location>
        <begin position="93"/>
        <end position="115"/>
    </location>
</feature>
<evidence type="ECO:0000256" key="3">
    <source>
        <dbReference type="ARBA" id="ARBA00022692"/>
    </source>
</evidence>
<protein>
    <recommendedName>
        <fullName evidence="6">Choline transporter-like protein</fullName>
    </recommendedName>
</protein>
<sequence length="510" mass="55532">MTKYDDEKELIRGVQDKRVVHPPQSQVQKSCHDVLFAAAFLIAFGFTVAIAVSYGQDVLTYSVDNQDGSQDGSQDGLADIGDLIRQKHAKYHYAMRICGAIAGGALLASLIWTLAMLFVGKMLIWFSVIAVCAISVATGFLSSNALYQSGDSLYWWPAAVATLFALLVLAYVCCIRSRIAFASANLQIACQAVLSYPVILITALVFAVLQIAWGLVWILATYAAVNHGEYIGEGEEYGAGKKFWILIGMLLVFFWANFVLRNIVTVATAGTVSSWWHHATRDRVPLTSTRALCRALTLSFGSICFGSLVVSIIETIHFLLSSLQKLLAEQGNAIAVCLVGCIDGCVSAIERWVEYFNRFAYAYVGIYGYGFVTSGKRVFDLFASKGWTAITNDSLIVNVLLFGKIAIGFLGAAAGLATVAYGNPQWTVNVSNPEVALGLSGFLVGYSIANVIMTVIDGAVATVFILFAEDPHSLVFSHPEAHEHLHATWREIYPNEFEHVHHGDQSYGTV</sequence>
<dbReference type="AlphaFoldDB" id="K3WPI1"/>
<feature type="transmembrane region" description="Helical" evidence="6">
    <location>
        <begin position="291"/>
        <end position="313"/>
    </location>
</feature>
<feature type="transmembrane region" description="Helical" evidence="6">
    <location>
        <begin position="34"/>
        <end position="54"/>
    </location>
</feature>
<keyword evidence="4 6" id="KW-1133">Transmembrane helix</keyword>
<dbReference type="GO" id="GO:0005886">
    <property type="term" value="C:plasma membrane"/>
    <property type="evidence" value="ECO:0007669"/>
    <property type="project" value="UniProtKB-SubCell"/>
</dbReference>
<feature type="transmembrane region" description="Helical" evidence="6">
    <location>
        <begin position="395"/>
        <end position="422"/>
    </location>
</feature>
<evidence type="ECO:0000256" key="6">
    <source>
        <dbReference type="RuleBase" id="RU368066"/>
    </source>
</evidence>
<evidence type="ECO:0000313" key="8">
    <source>
        <dbReference type="Proteomes" id="UP000019132"/>
    </source>
</evidence>
<reference evidence="8" key="1">
    <citation type="journal article" date="2010" name="Genome Biol.">
        <title>Genome sequence of the necrotrophic plant pathogen Pythium ultimum reveals original pathogenicity mechanisms and effector repertoire.</title>
        <authorList>
            <person name="Levesque C.A."/>
            <person name="Brouwer H."/>
            <person name="Cano L."/>
            <person name="Hamilton J.P."/>
            <person name="Holt C."/>
            <person name="Huitema E."/>
            <person name="Raffaele S."/>
            <person name="Robideau G.P."/>
            <person name="Thines M."/>
            <person name="Win J."/>
            <person name="Zerillo M.M."/>
            <person name="Beakes G.W."/>
            <person name="Boore J.L."/>
            <person name="Busam D."/>
            <person name="Dumas B."/>
            <person name="Ferriera S."/>
            <person name="Fuerstenberg S.I."/>
            <person name="Gachon C.M."/>
            <person name="Gaulin E."/>
            <person name="Govers F."/>
            <person name="Grenville-Briggs L."/>
            <person name="Horner N."/>
            <person name="Hostetler J."/>
            <person name="Jiang R.H."/>
            <person name="Johnson J."/>
            <person name="Krajaejun T."/>
            <person name="Lin H."/>
            <person name="Meijer H.J."/>
            <person name="Moore B."/>
            <person name="Morris P."/>
            <person name="Phuntmart V."/>
            <person name="Puiu D."/>
            <person name="Shetty J."/>
            <person name="Stajich J.E."/>
            <person name="Tripathy S."/>
            <person name="Wawra S."/>
            <person name="van West P."/>
            <person name="Whitty B.R."/>
            <person name="Coutinho P.M."/>
            <person name="Henrissat B."/>
            <person name="Martin F."/>
            <person name="Thomas P.D."/>
            <person name="Tyler B.M."/>
            <person name="De Vries R.P."/>
            <person name="Kamoun S."/>
            <person name="Yandell M."/>
            <person name="Tisserat N."/>
            <person name="Buell C.R."/>
        </authorList>
    </citation>
    <scope>NUCLEOTIDE SEQUENCE</scope>
    <source>
        <strain evidence="8">DAOM:BR144</strain>
    </source>
</reference>
<evidence type="ECO:0000256" key="2">
    <source>
        <dbReference type="ARBA" id="ARBA00007168"/>
    </source>
</evidence>
<comment type="similarity">
    <text evidence="2 6">Belongs to the CTL (choline transporter-like) family.</text>
</comment>
<feature type="transmembrane region" description="Helical" evidence="6">
    <location>
        <begin position="153"/>
        <end position="175"/>
    </location>
</feature>
<dbReference type="eggNOG" id="KOG1362">
    <property type="taxonomic scope" value="Eukaryota"/>
</dbReference>
<dbReference type="InParanoid" id="K3WPI1"/>
<dbReference type="EMBL" id="GL376635">
    <property type="status" value="NOT_ANNOTATED_CDS"/>
    <property type="molecule type" value="Genomic_DNA"/>
</dbReference>
<feature type="transmembrane region" description="Helical" evidence="6">
    <location>
        <begin position="196"/>
        <end position="223"/>
    </location>
</feature>
<evidence type="ECO:0000256" key="5">
    <source>
        <dbReference type="ARBA" id="ARBA00023136"/>
    </source>
</evidence>
<dbReference type="VEuPathDB" id="FungiDB:PYU1_G006859"/>
<dbReference type="Pfam" id="PF04515">
    <property type="entry name" value="Choline_transpo"/>
    <property type="match status" value="1"/>
</dbReference>
<dbReference type="Proteomes" id="UP000019132">
    <property type="component" value="Unassembled WGS sequence"/>
</dbReference>
<comment type="function">
    <text evidence="6">Choline transporter.</text>
</comment>
<dbReference type="HOGENOM" id="CLU_026724_1_0_1"/>
<dbReference type="InterPro" id="IPR007603">
    <property type="entry name" value="Choline_transptr-like"/>
</dbReference>
<dbReference type="GO" id="GO:0022857">
    <property type="term" value="F:transmembrane transporter activity"/>
    <property type="evidence" value="ECO:0007669"/>
    <property type="project" value="UniProtKB-UniRule"/>
</dbReference>
<dbReference type="EnsemblProtists" id="PYU1_T006873">
    <property type="protein sequence ID" value="PYU1_T006873"/>
    <property type="gene ID" value="PYU1_G006859"/>
</dbReference>
<dbReference type="PANTHER" id="PTHR12385:SF4">
    <property type="entry name" value="PROTEIN PNS1"/>
    <property type="match status" value="1"/>
</dbReference>
<evidence type="ECO:0000313" key="7">
    <source>
        <dbReference type="EnsemblProtists" id="PYU1_T006873"/>
    </source>
</evidence>
<evidence type="ECO:0000256" key="4">
    <source>
        <dbReference type="ARBA" id="ARBA00022989"/>
    </source>
</evidence>
<keyword evidence="8" id="KW-1185">Reference proteome</keyword>
<evidence type="ECO:0000256" key="1">
    <source>
        <dbReference type="ARBA" id="ARBA00004141"/>
    </source>
</evidence>
<feature type="transmembrane region" description="Helical" evidence="6">
    <location>
        <begin position="442"/>
        <end position="468"/>
    </location>
</feature>
<reference evidence="8" key="2">
    <citation type="submission" date="2010-04" db="EMBL/GenBank/DDBJ databases">
        <authorList>
            <person name="Buell R."/>
            <person name="Hamilton J."/>
            <person name="Hostetler J."/>
        </authorList>
    </citation>
    <scope>NUCLEOTIDE SEQUENCE [LARGE SCALE GENOMIC DNA]</scope>
    <source>
        <strain evidence="8">DAOM:BR144</strain>
    </source>
</reference>
<comment type="subcellular location">
    <subcellularLocation>
        <location evidence="6">Cell membrane</location>
        <topology evidence="6">Multi-pass membrane protein</topology>
    </subcellularLocation>
    <subcellularLocation>
        <location evidence="1">Membrane</location>
        <topology evidence="1">Multi-pass membrane protein</topology>
    </subcellularLocation>
</comment>